<accession>A0ACC0VLU7</accession>
<reference evidence="1 2" key="1">
    <citation type="journal article" date="2022" name="bioRxiv">
        <title>The genome of the oomycete Peronosclerospora sorghi, a cosmopolitan pathogen of maize and sorghum, is inflated with dispersed pseudogenes.</title>
        <authorList>
            <person name="Fletcher K."/>
            <person name="Martin F."/>
            <person name="Isakeit T."/>
            <person name="Cavanaugh K."/>
            <person name="Magill C."/>
            <person name="Michelmore R."/>
        </authorList>
    </citation>
    <scope>NUCLEOTIDE SEQUENCE [LARGE SCALE GENOMIC DNA]</scope>
    <source>
        <strain evidence="1">P6</strain>
    </source>
</reference>
<dbReference type="Proteomes" id="UP001163321">
    <property type="component" value="Chromosome 8"/>
</dbReference>
<protein>
    <submittedName>
        <fullName evidence="1">Uncharacterized protein</fullName>
    </submittedName>
</protein>
<organism evidence="1 2">
    <name type="scientific">Peronosclerospora sorghi</name>
    <dbReference type="NCBI Taxonomy" id="230839"/>
    <lineage>
        <taxon>Eukaryota</taxon>
        <taxon>Sar</taxon>
        <taxon>Stramenopiles</taxon>
        <taxon>Oomycota</taxon>
        <taxon>Peronosporomycetes</taxon>
        <taxon>Peronosporales</taxon>
        <taxon>Peronosporaceae</taxon>
        <taxon>Peronosclerospora</taxon>
    </lineage>
</organism>
<keyword evidence="2" id="KW-1185">Reference proteome</keyword>
<proteinExistence type="predicted"/>
<evidence type="ECO:0000313" key="1">
    <source>
        <dbReference type="EMBL" id="KAI9906751.1"/>
    </source>
</evidence>
<dbReference type="EMBL" id="CM047587">
    <property type="protein sequence ID" value="KAI9906751.1"/>
    <property type="molecule type" value="Genomic_DNA"/>
</dbReference>
<gene>
    <name evidence="1" type="ORF">PsorP6_004432</name>
</gene>
<sequence length="72" mass="7917">MLTHGQTQKFLGRNIPSRWVGNADPRPDPEIFGSQHCDPSRPVGSEMLTHGPTQKVLGRNIVTQAVPLGRKC</sequence>
<name>A0ACC0VLU7_9STRA</name>
<evidence type="ECO:0000313" key="2">
    <source>
        <dbReference type="Proteomes" id="UP001163321"/>
    </source>
</evidence>
<comment type="caution">
    <text evidence="1">The sequence shown here is derived from an EMBL/GenBank/DDBJ whole genome shotgun (WGS) entry which is preliminary data.</text>
</comment>